<protein>
    <submittedName>
        <fullName evidence="2">Glycosyltransferase family 2 protein</fullName>
    </submittedName>
</protein>
<evidence type="ECO:0000259" key="1">
    <source>
        <dbReference type="Pfam" id="PF00535"/>
    </source>
</evidence>
<dbReference type="Gene3D" id="3.90.550.10">
    <property type="entry name" value="Spore Coat Polysaccharide Biosynthesis Protein SpsA, Chain A"/>
    <property type="match status" value="1"/>
</dbReference>
<dbReference type="InterPro" id="IPR029044">
    <property type="entry name" value="Nucleotide-diphossugar_trans"/>
</dbReference>
<reference evidence="2 3" key="1">
    <citation type="submission" date="2024-11" db="EMBL/GenBank/DDBJ databases">
        <title>The Natural Products Discovery Center: Release of the First 8490 Sequenced Strains for Exploring Actinobacteria Biosynthetic Diversity.</title>
        <authorList>
            <person name="Kalkreuter E."/>
            <person name="Kautsar S.A."/>
            <person name="Yang D."/>
            <person name="Bader C.D."/>
            <person name="Teijaro C.N."/>
            <person name="Fluegel L."/>
            <person name="Davis C.M."/>
            <person name="Simpson J.R."/>
            <person name="Lauterbach L."/>
            <person name="Steele A.D."/>
            <person name="Gui C."/>
            <person name="Meng S."/>
            <person name="Li G."/>
            <person name="Viehrig K."/>
            <person name="Ye F."/>
            <person name="Su P."/>
            <person name="Kiefer A.F."/>
            <person name="Nichols A."/>
            <person name="Cepeda A.J."/>
            <person name="Yan W."/>
            <person name="Fan B."/>
            <person name="Jiang Y."/>
            <person name="Adhikari A."/>
            <person name="Zheng C.-J."/>
            <person name="Schuster L."/>
            <person name="Cowan T.M."/>
            <person name="Smanski M.J."/>
            <person name="Chevrette M.G."/>
            <person name="De Carvalho L.P.S."/>
            <person name="Shen B."/>
        </authorList>
    </citation>
    <scope>NUCLEOTIDE SEQUENCE [LARGE SCALE GENOMIC DNA]</scope>
    <source>
        <strain evidence="2 3">NPDC078403</strain>
    </source>
</reference>
<keyword evidence="3" id="KW-1185">Reference proteome</keyword>
<dbReference type="InterPro" id="IPR001173">
    <property type="entry name" value="Glyco_trans_2-like"/>
</dbReference>
<dbReference type="Proteomes" id="UP001620262">
    <property type="component" value="Unassembled WGS sequence"/>
</dbReference>
<evidence type="ECO:0000313" key="3">
    <source>
        <dbReference type="Proteomes" id="UP001620262"/>
    </source>
</evidence>
<dbReference type="InterPro" id="IPR050834">
    <property type="entry name" value="Glycosyltransf_2"/>
</dbReference>
<dbReference type="RefSeq" id="WP_404675293.1">
    <property type="nucleotide sequence ID" value="NZ_JBJDOT010000010.1"/>
</dbReference>
<dbReference type="Pfam" id="PF00535">
    <property type="entry name" value="Glycos_transf_2"/>
    <property type="match status" value="1"/>
</dbReference>
<accession>A0ABW8KWD8</accession>
<feature type="domain" description="Glycosyltransferase 2-like" evidence="1">
    <location>
        <begin position="6"/>
        <end position="127"/>
    </location>
</feature>
<dbReference type="PANTHER" id="PTHR43685">
    <property type="entry name" value="GLYCOSYLTRANSFERASE"/>
    <property type="match status" value="1"/>
</dbReference>
<dbReference type="SUPFAM" id="SSF53448">
    <property type="entry name" value="Nucleotide-diphospho-sugar transferases"/>
    <property type="match status" value="1"/>
</dbReference>
<organism evidence="2 3">
    <name type="scientific">Pseudoalteromonas rhizosphaerae</name>
    <dbReference type="NCBI Taxonomy" id="2518973"/>
    <lineage>
        <taxon>Bacteria</taxon>
        <taxon>Pseudomonadati</taxon>
        <taxon>Pseudomonadota</taxon>
        <taxon>Gammaproteobacteria</taxon>
        <taxon>Alteromonadales</taxon>
        <taxon>Pseudoalteromonadaceae</taxon>
        <taxon>Pseudoalteromonas</taxon>
    </lineage>
</organism>
<gene>
    <name evidence="2" type="ORF">ACI2JU_09490</name>
</gene>
<dbReference type="PANTHER" id="PTHR43685:SF2">
    <property type="entry name" value="GLYCOSYLTRANSFERASE 2-LIKE DOMAIN-CONTAINING PROTEIN"/>
    <property type="match status" value="1"/>
</dbReference>
<proteinExistence type="predicted"/>
<evidence type="ECO:0000313" key="2">
    <source>
        <dbReference type="EMBL" id="MFK3864107.1"/>
    </source>
</evidence>
<comment type="caution">
    <text evidence="2">The sequence shown here is derived from an EMBL/GenBank/DDBJ whole genome shotgun (WGS) entry which is preliminary data.</text>
</comment>
<dbReference type="EMBL" id="JBJDOT010000010">
    <property type="protein sequence ID" value="MFK3864107.1"/>
    <property type="molecule type" value="Genomic_DNA"/>
</dbReference>
<sequence length="308" mass="35176">MSIEISVIIPNYNCKQYLAKAISSVVKQKNVNLEIIVVDDGSTDGSVEWLKTAQITIPQLIVIEQENTGVVNVRNRAIAAAKGDYIAFLDADDYWSDDKLYEQLSYMKEHSECVLSFTNYMHINEEYEPIVDCFSFWPEFSKFVDKNNMGYQNLKCPMDLLIFANVIGTSSVVVKRSAINYIGRFDNQLNSASDWDCWLKLARIGDVAFSPRIAMDYLMRAGSITANRKNRLNAMKEIVSRCKHDAGVMAKIKAQARILECYGEYYREIDSKFKALSIATAAFTLFPHRRNLRHLLHDLKMTFAITVK</sequence>
<name>A0ABW8KWD8_9GAMM</name>